<evidence type="ECO:0000313" key="2">
    <source>
        <dbReference type="Proteomes" id="UP000694864"/>
    </source>
</evidence>
<feature type="compositionally biased region" description="Low complexity" evidence="1">
    <location>
        <begin position="84"/>
        <end position="101"/>
    </location>
</feature>
<gene>
    <name evidence="3" type="primary">LOC104744248</name>
</gene>
<protein>
    <submittedName>
        <fullName evidence="3">Uncharacterized protein LOC104744248</fullName>
    </submittedName>
</protein>
<organism evidence="2 3">
    <name type="scientific">Camelina sativa</name>
    <name type="common">False flax</name>
    <name type="synonym">Myagrum sativum</name>
    <dbReference type="NCBI Taxonomy" id="90675"/>
    <lineage>
        <taxon>Eukaryota</taxon>
        <taxon>Viridiplantae</taxon>
        <taxon>Streptophyta</taxon>
        <taxon>Embryophyta</taxon>
        <taxon>Tracheophyta</taxon>
        <taxon>Spermatophyta</taxon>
        <taxon>Magnoliopsida</taxon>
        <taxon>eudicotyledons</taxon>
        <taxon>Gunneridae</taxon>
        <taxon>Pentapetalae</taxon>
        <taxon>rosids</taxon>
        <taxon>malvids</taxon>
        <taxon>Brassicales</taxon>
        <taxon>Brassicaceae</taxon>
        <taxon>Camelineae</taxon>
        <taxon>Camelina</taxon>
    </lineage>
</organism>
<reference evidence="3" key="2">
    <citation type="submission" date="2025-08" db="UniProtKB">
        <authorList>
            <consortium name="RefSeq"/>
        </authorList>
    </citation>
    <scope>IDENTIFICATION</scope>
    <source>
        <tissue evidence="3">Leaf</tissue>
    </source>
</reference>
<dbReference type="GeneID" id="104744248"/>
<dbReference type="Proteomes" id="UP000694864">
    <property type="component" value="Chromosome 15"/>
</dbReference>
<reference evidence="2" key="1">
    <citation type="journal article" date="2014" name="Nat. Commun.">
        <title>The emerging biofuel crop Camelina sativa retains a highly undifferentiated hexaploid genome structure.</title>
        <authorList>
            <person name="Kagale S."/>
            <person name="Koh C."/>
            <person name="Nixon J."/>
            <person name="Bollina V."/>
            <person name="Clarke W.E."/>
            <person name="Tuteja R."/>
            <person name="Spillane C."/>
            <person name="Robinson S.J."/>
            <person name="Links M.G."/>
            <person name="Clarke C."/>
            <person name="Higgins E.E."/>
            <person name="Huebert T."/>
            <person name="Sharpe A.G."/>
            <person name="Parkin I.A."/>
        </authorList>
    </citation>
    <scope>NUCLEOTIDE SEQUENCE [LARGE SCALE GENOMIC DNA]</scope>
    <source>
        <strain evidence="2">cv. DH55</strain>
    </source>
</reference>
<sequence>MFCFEFNNADKLRILRSQIAPFQSNRVRLKTLFLSAQSSFLKGKSKERTVDYHRVEAQRLILQQKSFQAEAVFTEPSGDDESLQNENVNQVNGNPNACWNV</sequence>
<feature type="region of interest" description="Disordered" evidence="1">
    <location>
        <begin position="77"/>
        <end position="101"/>
    </location>
</feature>
<evidence type="ECO:0000313" key="3">
    <source>
        <dbReference type="RefSeq" id="XP_010463570.1"/>
    </source>
</evidence>
<evidence type="ECO:0000256" key="1">
    <source>
        <dbReference type="SAM" id="MobiDB-lite"/>
    </source>
</evidence>
<accession>A0ABM0VZF5</accession>
<proteinExistence type="predicted"/>
<dbReference type="RefSeq" id="XP_010463570.1">
    <property type="nucleotide sequence ID" value="XM_010465268.2"/>
</dbReference>
<keyword evidence="2" id="KW-1185">Reference proteome</keyword>
<name>A0ABM0VZF5_CAMSA</name>